<dbReference type="EMBL" id="CATQJL010000316">
    <property type="protein sequence ID" value="CAJ0606425.1"/>
    <property type="molecule type" value="Genomic_DNA"/>
</dbReference>
<accession>A0AA36MDF6</accession>
<comment type="caution">
    <text evidence="2">The sequence shown here is derived from an EMBL/GenBank/DDBJ whole genome shotgun (WGS) entry which is preliminary data.</text>
</comment>
<dbReference type="Gene3D" id="3.30.420.10">
    <property type="entry name" value="Ribonuclease H-like superfamily/Ribonuclease H"/>
    <property type="match status" value="1"/>
</dbReference>
<reference evidence="2" key="1">
    <citation type="submission" date="2023-07" db="EMBL/GenBank/DDBJ databases">
        <authorList>
            <consortium name="CYATHOMIX"/>
        </authorList>
    </citation>
    <scope>NUCLEOTIDE SEQUENCE</scope>
    <source>
        <strain evidence="2">N/A</strain>
    </source>
</reference>
<dbReference type="Proteomes" id="UP001176961">
    <property type="component" value="Unassembled WGS sequence"/>
</dbReference>
<sequence>MGPLPRERVTQAEPLAYTGVDYTGPILIKAPNGQDEKRYRVIARQGVPEKIISDNGTNFLLSELILSNNVNNDDSDHLSFFLAEHRITWYFIPPASPWMGGIWERMVGLVKRAMQKTIGRRKLTDKLLQTPLCEIESIVNSRPLTHTGEDDPSFQVLRPSGLHL</sequence>
<organism evidence="2 3">
    <name type="scientific">Cylicocyclus nassatus</name>
    <name type="common">Nematode worm</name>
    <dbReference type="NCBI Taxonomy" id="53992"/>
    <lineage>
        <taxon>Eukaryota</taxon>
        <taxon>Metazoa</taxon>
        <taxon>Ecdysozoa</taxon>
        <taxon>Nematoda</taxon>
        <taxon>Chromadorea</taxon>
        <taxon>Rhabditida</taxon>
        <taxon>Rhabditina</taxon>
        <taxon>Rhabditomorpha</taxon>
        <taxon>Strongyloidea</taxon>
        <taxon>Strongylidae</taxon>
        <taxon>Cylicocyclus</taxon>
    </lineage>
</organism>
<evidence type="ECO:0000313" key="3">
    <source>
        <dbReference type="Proteomes" id="UP001176961"/>
    </source>
</evidence>
<evidence type="ECO:0000259" key="1">
    <source>
        <dbReference type="PROSITE" id="PS50994"/>
    </source>
</evidence>
<dbReference type="PROSITE" id="PS50994">
    <property type="entry name" value="INTEGRASE"/>
    <property type="match status" value="1"/>
</dbReference>
<dbReference type="AlphaFoldDB" id="A0AA36MDF6"/>
<dbReference type="GO" id="GO:0015074">
    <property type="term" value="P:DNA integration"/>
    <property type="evidence" value="ECO:0007669"/>
    <property type="project" value="InterPro"/>
</dbReference>
<dbReference type="InterPro" id="IPR012337">
    <property type="entry name" value="RNaseH-like_sf"/>
</dbReference>
<dbReference type="GO" id="GO:0003676">
    <property type="term" value="F:nucleic acid binding"/>
    <property type="evidence" value="ECO:0007669"/>
    <property type="project" value="InterPro"/>
</dbReference>
<feature type="domain" description="Integrase catalytic" evidence="1">
    <location>
        <begin position="41"/>
        <end position="160"/>
    </location>
</feature>
<dbReference type="InterPro" id="IPR036397">
    <property type="entry name" value="RNaseH_sf"/>
</dbReference>
<evidence type="ECO:0000313" key="2">
    <source>
        <dbReference type="EMBL" id="CAJ0606425.1"/>
    </source>
</evidence>
<dbReference type="InterPro" id="IPR001584">
    <property type="entry name" value="Integrase_cat-core"/>
</dbReference>
<dbReference type="SUPFAM" id="SSF53098">
    <property type="entry name" value="Ribonuclease H-like"/>
    <property type="match status" value="1"/>
</dbReference>
<name>A0AA36MDF6_CYLNA</name>
<keyword evidence="3" id="KW-1185">Reference proteome</keyword>
<protein>
    <recommendedName>
        <fullName evidence="1">Integrase catalytic domain-containing protein</fullName>
    </recommendedName>
</protein>
<gene>
    <name evidence="2" type="ORF">CYNAS_LOCUS18408</name>
</gene>
<dbReference type="PANTHER" id="PTHR47331">
    <property type="entry name" value="PHD-TYPE DOMAIN-CONTAINING PROTEIN"/>
    <property type="match status" value="1"/>
</dbReference>
<proteinExistence type="predicted"/>